<name>A0ABM6F3K2_9BURK</name>
<dbReference type="Pfam" id="PF04773">
    <property type="entry name" value="FecR"/>
    <property type="match status" value="1"/>
</dbReference>
<protein>
    <submittedName>
        <fullName evidence="3">Iron dicitrate transport regulator FecR</fullName>
    </submittedName>
</protein>
<dbReference type="Gene3D" id="3.55.50.30">
    <property type="match status" value="1"/>
</dbReference>
<dbReference type="Pfam" id="PF16220">
    <property type="entry name" value="DUF4880"/>
    <property type="match status" value="1"/>
</dbReference>
<dbReference type="RefSeq" id="WP_071012231.1">
    <property type="nucleotide sequence ID" value="NZ_CP017754.1"/>
</dbReference>
<accession>A0ABM6F3K2</accession>
<sequence>MSKADRSRDAAARWFARAQDPDISAQERQALAEWLAASERHRAEYAALERIWGTAGAMDAARLRALAEPAGGAGMPAARRAAAGWPGRRGAWVAGTCALALAGGWLAWQSAVPEPGGRVAGAQVPAAYQAAFSTAPGERRTVRLPDGSRIQLNTRSRVAVHFQAGRRDVALLEGEAMFEVAHDGAQPFIVDAGAGSVTVTGTRFDVRRRTAGMEVAVESGSVDVRGHSDAPRKAGAAVRLTAGLGATVDGSGAVAPAAPVDLSAALAWRDGKLVFNDRPLSEVAAEVSRYRRQPVRVADAVAARLRVSSVFSADDPDALLAALPHFLPVAVRQLADGSAEIFSP</sequence>
<proteinExistence type="predicted"/>
<dbReference type="PIRSF" id="PIRSF018266">
    <property type="entry name" value="FecR"/>
    <property type="match status" value="1"/>
</dbReference>
<dbReference type="Gene3D" id="2.60.120.1440">
    <property type="match status" value="1"/>
</dbReference>
<dbReference type="Proteomes" id="UP000177515">
    <property type="component" value="Chromosome 1"/>
</dbReference>
<dbReference type="PANTHER" id="PTHR30273">
    <property type="entry name" value="PERIPLASMIC SIGNAL SENSOR AND SIGMA FACTOR ACTIVATOR FECR-RELATED"/>
    <property type="match status" value="1"/>
</dbReference>
<feature type="domain" description="FecR N-terminal" evidence="2">
    <location>
        <begin position="9"/>
        <end position="50"/>
    </location>
</feature>
<gene>
    <name evidence="3" type="ORF">BKK80_09345</name>
</gene>
<dbReference type="EMBL" id="CP017754">
    <property type="protein sequence ID" value="AOZ06013.1"/>
    <property type="molecule type" value="Genomic_DNA"/>
</dbReference>
<organism evidence="3 4">
    <name type="scientific">Cupriavidus malaysiensis</name>
    <dbReference type="NCBI Taxonomy" id="367825"/>
    <lineage>
        <taxon>Bacteria</taxon>
        <taxon>Pseudomonadati</taxon>
        <taxon>Pseudomonadota</taxon>
        <taxon>Betaproteobacteria</taxon>
        <taxon>Burkholderiales</taxon>
        <taxon>Burkholderiaceae</taxon>
        <taxon>Cupriavidus</taxon>
    </lineage>
</organism>
<evidence type="ECO:0000259" key="2">
    <source>
        <dbReference type="Pfam" id="PF16220"/>
    </source>
</evidence>
<dbReference type="InterPro" id="IPR006860">
    <property type="entry name" value="FecR"/>
</dbReference>
<feature type="domain" description="FecR protein" evidence="1">
    <location>
        <begin position="132"/>
        <end position="222"/>
    </location>
</feature>
<evidence type="ECO:0000313" key="3">
    <source>
        <dbReference type="EMBL" id="AOZ06013.1"/>
    </source>
</evidence>
<evidence type="ECO:0000313" key="4">
    <source>
        <dbReference type="Proteomes" id="UP000177515"/>
    </source>
</evidence>
<dbReference type="PANTHER" id="PTHR30273:SF2">
    <property type="entry name" value="PROTEIN FECR"/>
    <property type="match status" value="1"/>
</dbReference>
<evidence type="ECO:0000259" key="1">
    <source>
        <dbReference type="Pfam" id="PF04773"/>
    </source>
</evidence>
<dbReference type="InterPro" id="IPR032623">
    <property type="entry name" value="FecR_N"/>
</dbReference>
<reference evidence="3 4" key="1">
    <citation type="submission" date="2016-10" db="EMBL/GenBank/DDBJ databases">
        <title>Complete genome sequences of three Cupriavidus strains isolated from various Malaysian environments.</title>
        <authorList>
            <person name="Abdullah A.A.-A."/>
            <person name="Shafie N.A.H."/>
            <person name="Lau N.S."/>
        </authorList>
    </citation>
    <scope>NUCLEOTIDE SEQUENCE [LARGE SCALE GENOMIC DNA]</scope>
    <source>
        <strain evidence="3 4">USMAA1020</strain>
    </source>
</reference>
<dbReference type="InterPro" id="IPR012373">
    <property type="entry name" value="Ferrdict_sens_TM"/>
</dbReference>
<keyword evidence="4" id="KW-1185">Reference proteome</keyword>